<protein>
    <submittedName>
        <fullName evidence="1">15862_t:CDS:1</fullName>
    </submittedName>
</protein>
<evidence type="ECO:0000313" key="1">
    <source>
        <dbReference type="EMBL" id="CAG8821040.1"/>
    </source>
</evidence>
<dbReference type="AlphaFoldDB" id="A0A9N9KCC9"/>
<gene>
    <name evidence="1" type="ORF">RFULGI_LOCUS19648</name>
</gene>
<feature type="non-terminal residue" evidence="1">
    <location>
        <position position="91"/>
    </location>
</feature>
<dbReference type="OrthoDB" id="2476729at2759"/>
<organism evidence="1 2">
    <name type="scientific">Racocetra fulgida</name>
    <dbReference type="NCBI Taxonomy" id="60492"/>
    <lineage>
        <taxon>Eukaryota</taxon>
        <taxon>Fungi</taxon>
        <taxon>Fungi incertae sedis</taxon>
        <taxon>Mucoromycota</taxon>
        <taxon>Glomeromycotina</taxon>
        <taxon>Glomeromycetes</taxon>
        <taxon>Diversisporales</taxon>
        <taxon>Gigasporaceae</taxon>
        <taxon>Racocetra</taxon>
    </lineage>
</organism>
<dbReference type="EMBL" id="CAJVPZ010099919">
    <property type="protein sequence ID" value="CAG8821040.1"/>
    <property type="molecule type" value="Genomic_DNA"/>
</dbReference>
<comment type="caution">
    <text evidence="1">The sequence shown here is derived from an EMBL/GenBank/DDBJ whole genome shotgun (WGS) entry which is preliminary data.</text>
</comment>
<reference evidence="1" key="1">
    <citation type="submission" date="2021-06" db="EMBL/GenBank/DDBJ databases">
        <authorList>
            <person name="Kallberg Y."/>
            <person name="Tangrot J."/>
            <person name="Rosling A."/>
        </authorList>
    </citation>
    <scope>NUCLEOTIDE SEQUENCE</scope>
    <source>
        <strain evidence="1">IN212</strain>
    </source>
</reference>
<dbReference type="Proteomes" id="UP000789396">
    <property type="component" value="Unassembled WGS sequence"/>
</dbReference>
<proteinExistence type="predicted"/>
<feature type="non-terminal residue" evidence="1">
    <location>
        <position position="1"/>
    </location>
</feature>
<keyword evidence="2" id="KW-1185">Reference proteome</keyword>
<name>A0A9N9KCC9_9GLOM</name>
<accession>A0A9N9KCC9</accession>
<sequence>AYTPISIDIDEIKNNLYNAMNHYWPNLTSPSSLLPSLLDPRCKNLSFVSFPERFATENLLREEYDKLKNHIDKEKKNARTEVKSSAKKNTK</sequence>
<evidence type="ECO:0000313" key="2">
    <source>
        <dbReference type="Proteomes" id="UP000789396"/>
    </source>
</evidence>